<dbReference type="eggNOG" id="COG0297">
    <property type="taxonomic scope" value="Bacteria"/>
</dbReference>
<dbReference type="Proteomes" id="UP000002377">
    <property type="component" value="Chromosome"/>
</dbReference>
<evidence type="ECO:0000259" key="2">
    <source>
        <dbReference type="Pfam" id="PF00534"/>
    </source>
</evidence>
<keyword evidence="1 4" id="KW-0808">Transferase</keyword>
<feature type="domain" description="Glycosyltransferase subfamily 4-like N-terminal" evidence="3">
    <location>
        <begin position="16"/>
        <end position="179"/>
    </location>
</feature>
<dbReference type="Pfam" id="PF00534">
    <property type="entry name" value="Glycos_transf_1"/>
    <property type="match status" value="1"/>
</dbReference>
<dbReference type="EMBL" id="CP002028">
    <property type="protein sequence ID" value="ADG83675.1"/>
    <property type="molecule type" value="Genomic_DNA"/>
</dbReference>
<dbReference type="GO" id="GO:0009103">
    <property type="term" value="P:lipopolysaccharide biosynthetic process"/>
    <property type="evidence" value="ECO:0007669"/>
    <property type="project" value="TreeGrafter"/>
</dbReference>
<gene>
    <name evidence="4" type="ordered locus">TherJR_2843</name>
</gene>
<dbReference type="Pfam" id="PF13439">
    <property type="entry name" value="Glyco_transf_4"/>
    <property type="match status" value="1"/>
</dbReference>
<proteinExistence type="predicted"/>
<dbReference type="Gene3D" id="3.40.50.2000">
    <property type="entry name" value="Glycogen Phosphorylase B"/>
    <property type="match status" value="2"/>
</dbReference>
<dbReference type="PANTHER" id="PTHR46401:SF2">
    <property type="entry name" value="GLYCOSYLTRANSFERASE WBBK-RELATED"/>
    <property type="match status" value="1"/>
</dbReference>
<evidence type="ECO:0000313" key="4">
    <source>
        <dbReference type="EMBL" id="ADG83675.1"/>
    </source>
</evidence>
<dbReference type="STRING" id="635013.TherJR_2843"/>
<dbReference type="PANTHER" id="PTHR46401">
    <property type="entry name" value="GLYCOSYLTRANSFERASE WBBK-RELATED"/>
    <property type="match status" value="1"/>
</dbReference>
<dbReference type="HOGENOM" id="CLU_009583_27_5_9"/>
<dbReference type="GO" id="GO:0016757">
    <property type="term" value="F:glycosyltransferase activity"/>
    <property type="evidence" value="ECO:0007669"/>
    <property type="project" value="InterPro"/>
</dbReference>
<dbReference type="FunFam" id="3.40.50.2000:FF:000119">
    <property type="entry name" value="Glycosyl transferase group 1"/>
    <property type="match status" value="1"/>
</dbReference>
<feature type="domain" description="Glycosyl transferase family 1" evidence="2">
    <location>
        <begin position="201"/>
        <end position="356"/>
    </location>
</feature>
<dbReference type="InterPro" id="IPR001296">
    <property type="entry name" value="Glyco_trans_1"/>
</dbReference>
<dbReference type="CDD" id="cd03809">
    <property type="entry name" value="GT4_MtfB-like"/>
    <property type="match status" value="1"/>
</dbReference>
<protein>
    <submittedName>
        <fullName evidence="4">Glycosyl transferase group 1</fullName>
    </submittedName>
</protein>
<dbReference type="CAZy" id="GT4">
    <property type="family name" value="Glycosyltransferase Family 4"/>
</dbReference>
<dbReference type="AlphaFoldDB" id="D5XCZ9"/>
<accession>D5XCZ9</accession>
<evidence type="ECO:0000259" key="3">
    <source>
        <dbReference type="Pfam" id="PF13439"/>
    </source>
</evidence>
<dbReference type="RefSeq" id="WP_013121665.1">
    <property type="nucleotide sequence ID" value="NC_014152.1"/>
</dbReference>
<dbReference type="SUPFAM" id="SSF53756">
    <property type="entry name" value="UDP-Glycosyltransferase/glycogen phosphorylase"/>
    <property type="match status" value="1"/>
</dbReference>
<keyword evidence="5" id="KW-1185">Reference proteome</keyword>
<evidence type="ECO:0000313" key="5">
    <source>
        <dbReference type="Proteomes" id="UP000002377"/>
    </source>
</evidence>
<sequence>MKIGINGQLLAGRRAGIGMYIYNLLRALQKVDSLNQYCIFMGQKSLQADLQKIFSEKFQPVCSRFPISGSWMRILWEQLVLPAQIKKASVDVMHYPDYALSVLSPFKPSVVTVHDLSFKLFPETFSMGKLLTKRTLITQSLQKAAQIIAVSENTKRDLVNLYGISPDKIHVVYNGVDHDLFKPVDRQKTKGFLRREYGLETGYILYVGTLEPRKNLVNLLRAYKLAREKFNISPQMVIAGSKGWLYKDIFKTVSDLGLNDSIVFTGYIPDDHLAFFYNGAAVFVYPSIYEGFGLPPLEAMACGTPVVVSNVSSLPEVVGDAGVTVSPDDIEAMAANISKVLKDPTAASYYSKRGIERARLFTWETTALKTLEVYEQAYSMIEKRR</sequence>
<dbReference type="InterPro" id="IPR028098">
    <property type="entry name" value="Glyco_trans_4-like_N"/>
</dbReference>
<organism evidence="4 5">
    <name type="scientific">Thermincola potens (strain JR)</name>
    <dbReference type="NCBI Taxonomy" id="635013"/>
    <lineage>
        <taxon>Bacteria</taxon>
        <taxon>Bacillati</taxon>
        <taxon>Bacillota</taxon>
        <taxon>Clostridia</taxon>
        <taxon>Eubacteriales</taxon>
        <taxon>Thermincolaceae</taxon>
        <taxon>Thermincola</taxon>
    </lineage>
</organism>
<evidence type="ECO:0000256" key="1">
    <source>
        <dbReference type="ARBA" id="ARBA00022679"/>
    </source>
</evidence>
<name>D5XCZ9_THEPJ</name>
<dbReference type="KEGG" id="tjr:TherJR_2843"/>
<reference evidence="4 5" key="1">
    <citation type="submission" date="2010-05" db="EMBL/GenBank/DDBJ databases">
        <title>Complete sequence of Thermincola sp. JR.</title>
        <authorList>
            <consortium name="US DOE Joint Genome Institute"/>
            <person name="Lucas S."/>
            <person name="Copeland A."/>
            <person name="Lapidus A."/>
            <person name="Cheng J.-F."/>
            <person name="Bruce D."/>
            <person name="Goodwin L."/>
            <person name="Pitluck S."/>
            <person name="Chertkov O."/>
            <person name="Detter J.C."/>
            <person name="Han C."/>
            <person name="Tapia R."/>
            <person name="Land M."/>
            <person name="Hauser L."/>
            <person name="Kyrpides N."/>
            <person name="Mikhailova N."/>
            <person name="Hazen T.C."/>
            <person name="Woyke T."/>
        </authorList>
    </citation>
    <scope>NUCLEOTIDE SEQUENCE [LARGE SCALE GENOMIC DNA]</scope>
    <source>
        <strain evidence="4 5">JR</strain>
    </source>
</reference>
<dbReference type="eggNOG" id="COG0438">
    <property type="taxonomic scope" value="Bacteria"/>
</dbReference>